<evidence type="ECO:0000313" key="7">
    <source>
        <dbReference type="Proteomes" id="UP001214638"/>
    </source>
</evidence>
<dbReference type="KEGG" id="bdw:94336739"/>
<protein>
    <submittedName>
        <fullName evidence="5">Bifunctional START-like domain superfamily/Coenzyme Q-binding protein COQ10</fullName>
    </submittedName>
</protein>
<dbReference type="GO" id="GO:0048039">
    <property type="term" value="F:ubiquinone binding"/>
    <property type="evidence" value="ECO:0007669"/>
    <property type="project" value="InterPro"/>
</dbReference>
<name>A0AAD9PHA9_9APIC</name>
<feature type="domain" description="Coenzyme Q-binding protein COQ10 START" evidence="4">
    <location>
        <begin position="22"/>
        <end position="155"/>
    </location>
</feature>
<comment type="similarity">
    <text evidence="1">Belongs to the COQ10 family.</text>
</comment>
<dbReference type="EMBL" id="JALLKP010000049">
    <property type="protein sequence ID" value="KAK2194763.1"/>
    <property type="molecule type" value="Genomic_DNA"/>
</dbReference>
<evidence type="ECO:0000256" key="3">
    <source>
        <dbReference type="ARBA" id="ARBA00024947"/>
    </source>
</evidence>
<dbReference type="GO" id="GO:0045333">
    <property type="term" value="P:cellular respiration"/>
    <property type="evidence" value="ECO:0007669"/>
    <property type="project" value="InterPro"/>
</dbReference>
<dbReference type="Pfam" id="PF03364">
    <property type="entry name" value="Polyketide_cyc"/>
    <property type="match status" value="1"/>
</dbReference>
<dbReference type="AlphaFoldDB" id="A0AAD9PHA9"/>
<evidence type="ECO:0000313" key="6">
    <source>
        <dbReference type="EMBL" id="KAK2195843.1"/>
    </source>
</evidence>
<comment type="function">
    <text evidence="3">Required for the function of coenzyme Q in the respiratory chain. May serve as a chaperone or may be involved in the transport of Q6 from its site of synthesis to the catalytic sites of the respiratory complexes.</text>
</comment>
<dbReference type="Gene3D" id="3.30.530.20">
    <property type="match status" value="1"/>
</dbReference>
<proteinExistence type="inferred from homology"/>
<organism evidence="5 7">
    <name type="scientific">Babesia duncani</name>
    <dbReference type="NCBI Taxonomy" id="323732"/>
    <lineage>
        <taxon>Eukaryota</taxon>
        <taxon>Sar</taxon>
        <taxon>Alveolata</taxon>
        <taxon>Apicomplexa</taxon>
        <taxon>Aconoidasida</taxon>
        <taxon>Piroplasmida</taxon>
        <taxon>Babesiidae</taxon>
        <taxon>Babesia</taxon>
    </lineage>
</organism>
<evidence type="ECO:0000313" key="5">
    <source>
        <dbReference type="EMBL" id="KAK2194763.1"/>
    </source>
</evidence>
<dbReference type="GeneID" id="94336739"/>
<dbReference type="Proteomes" id="UP001214638">
    <property type="component" value="Unassembled WGS sequence"/>
</dbReference>
<dbReference type="PANTHER" id="PTHR12901:SF10">
    <property type="entry name" value="COENZYME Q-BINDING PROTEIN COQ10, MITOCHONDRIAL"/>
    <property type="match status" value="1"/>
</dbReference>
<accession>A0AAD9PHA9</accession>
<evidence type="ECO:0000256" key="2">
    <source>
        <dbReference type="ARBA" id="ARBA00011814"/>
    </source>
</evidence>
<dbReference type="GO" id="GO:0005739">
    <property type="term" value="C:mitochondrion"/>
    <property type="evidence" value="ECO:0007669"/>
    <property type="project" value="TreeGrafter"/>
</dbReference>
<evidence type="ECO:0000256" key="1">
    <source>
        <dbReference type="ARBA" id="ARBA00006885"/>
    </source>
</evidence>
<dbReference type="EMBL" id="JALLKP010000003">
    <property type="protein sequence ID" value="KAK2195843.1"/>
    <property type="molecule type" value="Genomic_DNA"/>
</dbReference>
<evidence type="ECO:0000259" key="4">
    <source>
        <dbReference type="Pfam" id="PF03364"/>
    </source>
</evidence>
<dbReference type="SUPFAM" id="SSF55961">
    <property type="entry name" value="Bet v1-like"/>
    <property type="match status" value="1"/>
</dbReference>
<comment type="caution">
    <text evidence="5">The sequence shown here is derived from an EMBL/GenBank/DDBJ whole genome shotgun (WGS) entry which is preliminary data.</text>
</comment>
<dbReference type="InterPro" id="IPR005031">
    <property type="entry name" value="COQ10_START"/>
</dbReference>
<sequence length="176" mass="20859">MLRVNRILFKTECFNYKKQRVVNVPRHIVYNTVIDIPQYSLFLPWCNRSHWLNNGSCTVDSSIKGQNEALLDIKFGLFHESYVSRVSYEPFNQIEAVAANNSLFEKLDTLWKLDEIDQYKTLVDFEISLKFHNCVYQRLMKSFKYTITNAMLHHFIVECENRYTALECNRTLIKTA</sequence>
<dbReference type="InterPro" id="IPR023393">
    <property type="entry name" value="START-like_dom_sf"/>
</dbReference>
<keyword evidence="7" id="KW-1185">Reference proteome</keyword>
<dbReference type="RefSeq" id="XP_067802686.1">
    <property type="nucleotide sequence ID" value="XM_067947464.1"/>
</dbReference>
<dbReference type="PANTHER" id="PTHR12901">
    <property type="entry name" value="SPERM PROTEIN HOMOLOG"/>
    <property type="match status" value="1"/>
</dbReference>
<reference evidence="5" key="1">
    <citation type="journal article" date="2023" name="Nat. Microbiol.">
        <title>Babesia duncani multi-omics identifies virulence factors and drug targets.</title>
        <authorList>
            <person name="Singh P."/>
            <person name="Lonardi S."/>
            <person name="Liang Q."/>
            <person name="Vydyam P."/>
            <person name="Khabirova E."/>
            <person name="Fang T."/>
            <person name="Gihaz S."/>
            <person name="Thekkiniath J."/>
            <person name="Munshi M."/>
            <person name="Abel S."/>
            <person name="Ciampossin L."/>
            <person name="Batugedara G."/>
            <person name="Gupta M."/>
            <person name="Lu X.M."/>
            <person name="Lenz T."/>
            <person name="Chakravarty S."/>
            <person name="Cornillot E."/>
            <person name="Hu Y."/>
            <person name="Ma W."/>
            <person name="Gonzalez L.M."/>
            <person name="Sanchez S."/>
            <person name="Estrada K."/>
            <person name="Sanchez-Flores A."/>
            <person name="Montero E."/>
            <person name="Harb O.S."/>
            <person name="Le Roch K.G."/>
            <person name="Mamoun C.B."/>
        </authorList>
    </citation>
    <scope>NUCLEOTIDE SEQUENCE</scope>
    <source>
        <strain evidence="5">WA1</strain>
    </source>
</reference>
<gene>
    <name evidence="6" type="ORF">BdWA1_002441</name>
    <name evidence="5" type="ORF">BdWA1_003777</name>
</gene>
<comment type="subunit">
    <text evidence="2">Interacts with coenzyme Q.</text>
</comment>
<dbReference type="InterPro" id="IPR044996">
    <property type="entry name" value="COQ10-like"/>
</dbReference>